<dbReference type="AlphaFoldDB" id="A0A6J7F9V4"/>
<evidence type="ECO:0000256" key="1">
    <source>
        <dbReference type="ARBA" id="ARBA00038240"/>
    </source>
</evidence>
<organism evidence="3">
    <name type="scientific">freshwater metagenome</name>
    <dbReference type="NCBI Taxonomy" id="449393"/>
    <lineage>
        <taxon>unclassified sequences</taxon>
        <taxon>metagenomes</taxon>
        <taxon>ecological metagenomes</taxon>
    </lineage>
</organism>
<protein>
    <submittedName>
        <fullName evidence="3">Unannotated protein</fullName>
    </submittedName>
</protein>
<gene>
    <name evidence="3" type="ORF">UFOPK3516_00306</name>
</gene>
<evidence type="ECO:0000313" key="3">
    <source>
        <dbReference type="EMBL" id="CAB4890245.1"/>
    </source>
</evidence>
<dbReference type="GO" id="GO:0019202">
    <property type="term" value="F:amino acid kinase activity"/>
    <property type="evidence" value="ECO:0007669"/>
    <property type="project" value="TreeGrafter"/>
</dbReference>
<comment type="similarity">
    <text evidence="1">Belongs to the pseudomonas-type ThrB family.</text>
</comment>
<dbReference type="EMBL" id="CAFBMB010000012">
    <property type="protein sequence ID" value="CAB4890245.1"/>
    <property type="molecule type" value="Genomic_DNA"/>
</dbReference>
<dbReference type="PANTHER" id="PTHR21064:SF6">
    <property type="entry name" value="AMINOGLYCOSIDE PHOSPHOTRANSFERASE DOMAIN-CONTAINING PROTEIN"/>
    <property type="match status" value="1"/>
</dbReference>
<proteinExistence type="inferred from homology"/>
<name>A0A6J7F9V4_9ZZZZ</name>
<reference evidence="3" key="1">
    <citation type="submission" date="2020-05" db="EMBL/GenBank/DDBJ databases">
        <authorList>
            <person name="Chiriac C."/>
            <person name="Salcher M."/>
            <person name="Ghai R."/>
            <person name="Kavagutti S V."/>
        </authorList>
    </citation>
    <scope>NUCLEOTIDE SEQUENCE</scope>
</reference>
<dbReference type="InterPro" id="IPR050249">
    <property type="entry name" value="Pseudomonas-type_ThrB"/>
</dbReference>
<dbReference type="InterPro" id="IPR011009">
    <property type="entry name" value="Kinase-like_dom_sf"/>
</dbReference>
<dbReference type="SUPFAM" id="SSF56112">
    <property type="entry name" value="Protein kinase-like (PK-like)"/>
    <property type="match status" value="1"/>
</dbReference>
<evidence type="ECO:0000259" key="2">
    <source>
        <dbReference type="Pfam" id="PF01636"/>
    </source>
</evidence>
<dbReference type="Gene3D" id="3.90.1200.10">
    <property type="match status" value="1"/>
</dbReference>
<dbReference type="PANTHER" id="PTHR21064">
    <property type="entry name" value="AMINOGLYCOSIDE PHOSPHOTRANSFERASE DOMAIN-CONTAINING PROTEIN-RELATED"/>
    <property type="match status" value="1"/>
</dbReference>
<sequence length="325" mass="35956">MTQPTDFASMTADQQVASLGDCVAAILVQYDVGAHRVESINHELNSTFAVTCDSGEKFALRINVNSPRTLANLNAEIHWVRSITEVLTPKPVANRGGGFVTSAWHEAAGCERLAVMYSWLDGAEPGDNPTHEQLVAAGAAMARLHGSSRGLEFPVGAELPDFADFFWGDADVLLSGDSMLTEDERRLVATAKDRIEAMLDVHRARATVQPIHADIHPWNMMWHDDTLAIFDFDDSGIGLPLQDLATSIYYLDTDAQVASFLEGYQSVRPLPDYTETDMTLLLLHRRIVLFNSLVQSANPEHRQIIPEYRAETMRRIAEALNRPAV</sequence>
<dbReference type="InterPro" id="IPR002575">
    <property type="entry name" value="Aminoglycoside_PTrfase"/>
</dbReference>
<feature type="domain" description="Aminoglycoside phosphotransferase" evidence="2">
    <location>
        <begin position="43"/>
        <end position="271"/>
    </location>
</feature>
<accession>A0A6J7F9V4</accession>
<dbReference type="Pfam" id="PF01636">
    <property type="entry name" value="APH"/>
    <property type="match status" value="1"/>
</dbReference>